<evidence type="ECO:0000313" key="3">
    <source>
        <dbReference type="EMBL" id="SMC65598.1"/>
    </source>
</evidence>
<dbReference type="Pfam" id="PF00857">
    <property type="entry name" value="Isochorismatase"/>
    <property type="match status" value="1"/>
</dbReference>
<dbReference type="AlphaFoldDB" id="A0A1W2AZI7"/>
<accession>A0A1W2AZI7</accession>
<evidence type="ECO:0000313" key="4">
    <source>
        <dbReference type="Proteomes" id="UP000192656"/>
    </source>
</evidence>
<evidence type="ECO:0000259" key="2">
    <source>
        <dbReference type="Pfam" id="PF00857"/>
    </source>
</evidence>
<proteinExistence type="predicted"/>
<dbReference type="PANTHER" id="PTHR43540:SF6">
    <property type="entry name" value="ISOCHORISMATASE-LIKE DOMAIN-CONTAINING PROTEIN"/>
    <property type="match status" value="1"/>
</dbReference>
<reference evidence="3 4" key="1">
    <citation type="submission" date="2017-04" db="EMBL/GenBank/DDBJ databases">
        <authorList>
            <person name="Afonso C.L."/>
            <person name="Miller P.J."/>
            <person name="Scott M.A."/>
            <person name="Spackman E."/>
            <person name="Goraichik I."/>
            <person name="Dimitrov K.M."/>
            <person name="Suarez D.L."/>
            <person name="Swayne D.E."/>
        </authorList>
    </citation>
    <scope>NUCLEOTIDE SEQUENCE [LARGE SCALE GENOMIC DNA]</scope>
    <source>
        <strain evidence="3 4">CGMCC 1.10972</strain>
    </source>
</reference>
<dbReference type="CDD" id="cd00431">
    <property type="entry name" value="cysteine_hydrolases"/>
    <property type="match status" value="1"/>
</dbReference>
<protein>
    <submittedName>
        <fullName evidence="3">Nicotinamidase-related amidase</fullName>
    </submittedName>
</protein>
<gene>
    <name evidence="3" type="ORF">SAMN06297251_105167</name>
</gene>
<keyword evidence="4" id="KW-1185">Reference proteome</keyword>
<dbReference type="PANTHER" id="PTHR43540">
    <property type="entry name" value="PEROXYUREIDOACRYLATE/UREIDOACRYLATE AMIDOHYDROLASE-RELATED"/>
    <property type="match status" value="1"/>
</dbReference>
<organism evidence="3 4">
    <name type="scientific">Fulvimarina manganoxydans</name>
    <dbReference type="NCBI Taxonomy" id="937218"/>
    <lineage>
        <taxon>Bacteria</taxon>
        <taxon>Pseudomonadati</taxon>
        <taxon>Pseudomonadota</taxon>
        <taxon>Alphaproteobacteria</taxon>
        <taxon>Hyphomicrobiales</taxon>
        <taxon>Aurantimonadaceae</taxon>
        <taxon>Fulvimarina</taxon>
    </lineage>
</organism>
<dbReference type="Proteomes" id="UP000192656">
    <property type="component" value="Unassembled WGS sequence"/>
</dbReference>
<evidence type="ECO:0000256" key="1">
    <source>
        <dbReference type="ARBA" id="ARBA00022801"/>
    </source>
</evidence>
<dbReference type="GO" id="GO:0016787">
    <property type="term" value="F:hydrolase activity"/>
    <property type="evidence" value="ECO:0007669"/>
    <property type="project" value="UniProtKB-KW"/>
</dbReference>
<name>A0A1W2AZI7_9HYPH</name>
<dbReference type="STRING" id="937218.SAMN06297251_105167"/>
<sequence>MAKTAPRPVRSSAEDDWTREKLEEVLSRKTAHLCIDMQRMFAEETDWRTPWMDRVLPVVESLVAHRPEATIFTRFLPPHDPDQVTGGWRRYFERWRNFTGSEMTPPGLVDLVPALERYVPPATVFDKPVYSPFYGERLDEILREREVQTLVVSGAETDVCVVAAVFDAVDRGYDVVLVKDAVCSSADETHDALITVYASRLRQQVTLATSRDVMAAWG</sequence>
<dbReference type="InterPro" id="IPR000868">
    <property type="entry name" value="Isochorismatase-like_dom"/>
</dbReference>
<dbReference type="OrthoDB" id="9811489at2"/>
<feature type="domain" description="Isochorismatase-like" evidence="2">
    <location>
        <begin position="30"/>
        <end position="206"/>
    </location>
</feature>
<keyword evidence="1" id="KW-0378">Hydrolase</keyword>
<dbReference type="EMBL" id="FWXR01000005">
    <property type="protein sequence ID" value="SMC65598.1"/>
    <property type="molecule type" value="Genomic_DNA"/>
</dbReference>
<dbReference type="SUPFAM" id="SSF52499">
    <property type="entry name" value="Isochorismatase-like hydrolases"/>
    <property type="match status" value="1"/>
</dbReference>
<dbReference type="RefSeq" id="WP_084409591.1">
    <property type="nucleotide sequence ID" value="NZ_FWXR01000005.1"/>
</dbReference>
<dbReference type="Gene3D" id="3.40.50.850">
    <property type="entry name" value="Isochorismatase-like"/>
    <property type="match status" value="1"/>
</dbReference>
<dbReference type="InterPro" id="IPR036380">
    <property type="entry name" value="Isochorismatase-like_sf"/>
</dbReference>
<dbReference type="InterPro" id="IPR050272">
    <property type="entry name" value="Isochorismatase-like_hydrls"/>
</dbReference>